<gene>
    <name evidence="3" type="ORF">HNR23_002724</name>
</gene>
<dbReference type="FunFam" id="3.30.70.100:FF:000001">
    <property type="entry name" value="ATPase copper transporting beta"/>
    <property type="match status" value="1"/>
</dbReference>
<dbReference type="EMBL" id="JACHDS010000001">
    <property type="protein sequence ID" value="MBB6172664.1"/>
    <property type="molecule type" value="Genomic_DNA"/>
</dbReference>
<dbReference type="PRINTS" id="PR00944">
    <property type="entry name" value="CUEXPORT"/>
</dbReference>
<reference evidence="3 4" key="1">
    <citation type="submission" date="2020-08" db="EMBL/GenBank/DDBJ databases">
        <title>Sequencing the genomes of 1000 actinobacteria strains.</title>
        <authorList>
            <person name="Klenk H.-P."/>
        </authorList>
    </citation>
    <scope>NUCLEOTIDE SEQUENCE [LARGE SCALE GENOMIC DNA]</scope>
    <source>
        <strain evidence="3 4">DSM 46659</strain>
    </source>
</reference>
<sequence length="68" mass="6869">MAATTITVSGMTCGHCEKAVTEELVALPGVTSVSVDLESGRVSVESEAPLTDDQLAAAIDEAGYEIAG</sequence>
<accession>A0A7W9YID7</accession>
<evidence type="ECO:0000313" key="3">
    <source>
        <dbReference type="EMBL" id="MBB6172664.1"/>
    </source>
</evidence>
<organism evidence="3 4">
    <name type="scientific">Nocardiopsis mwathae</name>
    <dbReference type="NCBI Taxonomy" id="1472723"/>
    <lineage>
        <taxon>Bacteria</taxon>
        <taxon>Bacillati</taxon>
        <taxon>Actinomycetota</taxon>
        <taxon>Actinomycetes</taxon>
        <taxon>Streptosporangiales</taxon>
        <taxon>Nocardiopsidaceae</taxon>
        <taxon>Nocardiopsis</taxon>
    </lineage>
</organism>
<dbReference type="PROSITE" id="PS50846">
    <property type="entry name" value="HMA_2"/>
    <property type="match status" value="1"/>
</dbReference>
<evidence type="ECO:0000313" key="4">
    <source>
        <dbReference type="Proteomes" id="UP000546642"/>
    </source>
</evidence>
<proteinExistence type="predicted"/>
<dbReference type="RefSeq" id="WP_184075933.1">
    <property type="nucleotide sequence ID" value="NZ_JACHDS010000001.1"/>
</dbReference>
<dbReference type="Pfam" id="PF00403">
    <property type="entry name" value="HMA"/>
    <property type="match status" value="1"/>
</dbReference>
<keyword evidence="4" id="KW-1185">Reference proteome</keyword>
<dbReference type="CDD" id="cd00371">
    <property type="entry name" value="HMA"/>
    <property type="match status" value="1"/>
</dbReference>
<dbReference type="GO" id="GO:0005507">
    <property type="term" value="F:copper ion binding"/>
    <property type="evidence" value="ECO:0007669"/>
    <property type="project" value="InterPro"/>
</dbReference>
<name>A0A7W9YID7_9ACTN</name>
<dbReference type="PROSITE" id="PS01047">
    <property type="entry name" value="HMA_1"/>
    <property type="match status" value="1"/>
</dbReference>
<dbReference type="Gene3D" id="3.30.70.100">
    <property type="match status" value="1"/>
</dbReference>
<dbReference type="InterPro" id="IPR017969">
    <property type="entry name" value="Heavy-metal-associated_CS"/>
</dbReference>
<dbReference type="AlphaFoldDB" id="A0A7W9YID7"/>
<dbReference type="Proteomes" id="UP000546642">
    <property type="component" value="Unassembled WGS sequence"/>
</dbReference>
<dbReference type="InterPro" id="IPR036163">
    <property type="entry name" value="HMA_dom_sf"/>
</dbReference>
<keyword evidence="1" id="KW-0479">Metal-binding</keyword>
<evidence type="ECO:0000259" key="2">
    <source>
        <dbReference type="PROSITE" id="PS50846"/>
    </source>
</evidence>
<dbReference type="GO" id="GO:0006825">
    <property type="term" value="P:copper ion transport"/>
    <property type="evidence" value="ECO:0007669"/>
    <property type="project" value="InterPro"/>
</dbReference>
<dbReference type="InterPro" id="IPR000428">
    <property type="entry name" value="Cu-bd"/>
</dbReference>
<protein>
    <submittedName>
        <fullName evidence="3">Copper chaperone CopZ</fullName>
    </submittedName>
</protein>
<comment type="caution">
    <text evidence="3">The sequence shown here is derived from an EMBL/GenBank/DDBJ whole genome shotgun (WGS) entry which is preliminary data.</text>
</comment>
<feature type="domain" description="HMA" evidence="2">
    <location>
        <begin position="2"/>
        <end position="67"/>
    </location>
</feature>
<dbReference type="SUPFAM" id="SSF55008">
    <property type="entry name" value="HMA, heavy metal-associated domain"/>
    <property type="match status" value="1"/>
</dbReference>
<evidence type="ECO:0000256" key="1">
    <source>
        <dbReference type="ARBA" id="ARBA00022723"/>
    </source>
</evidence>
<dbReference type="InterPro" id="IPR006121">
    <property type="entry name" value="HMA_dom"/>
</dbReference>